<keyword evidence="2" id="KW-1185">Reference proteome</keyword>
<evidence type="ECO:0000313" key="2">
    <source>
        <dbReference type="Proteomes" id="UP000030231"/>
    </source>
</evidence>
<dbReference type="KEGG" id="vg:40100358"/>
<dbReference type="Proteomes" id="UP000030231">
    <property type="component" value="Genome"/>
</dbReference>
<reference evidence="1 2" key="1">
    <citation type="journal article" date="2015" name="PLoS ONE">
        <title>Investigation of a Large Collection of Pseudomonas aeruginosa Bacteriophages Collected from a Single Environmental Source in Abidjan, Cote d'Ivoire.</title>
        <authorList>
            <person name="Essoh C."/>
            <person name="Latino L."/>
            <person name="Midoux C."/>
            <person name="Blouin Y."/>
            <person name="Loukou G."/>
            <person name="Nguetta S.P."/>
            <person name="Lathro S."/>
            <person name="Cablanmian A."/>
            <person name="Kouassi A.K."/>
            <person name="Vergnaud G."/>
            <person name="Pourcel C."/>
        </authorList>
    </citation>
    <scope>NUCLEOTIDE SEQUENCE [LARGE SCALE GENOMIC DNA]</scope>
    <source>
        <strain evidence="1">Ab02</strain>
    </source>
</reference>
<evidence type="ECO:0000313" key="1">
    <source>
        <dbReference type="EMBL" id="CEF89013.1"/>
    </source>
</evidence>
<name>A0A0A1IU38_9CAUD</name>
<dbReference type="RefSeq" id="YP_009623490.1">
    <property type="nucleotide sequence ID" value="NC_042113.1"/>
</dbReference>
<organism evidence="1 2">
    <name type="scientific">Pseudomonas phage vB_PaeM_C2-10_Ab02</name>
    <dbReference type="NCBI Taxonomy" id="1548900"/>
    <lineage>
        <taxon>Viruses</taxon>
        <taxon>Duplodnaviria</taxon>
        <taxon>Heunggongvirae</taxon>
        <taxon>Uroviricota</taxon>
        <taxon>Caudoviricetes</taxon>
        <taxon>Vandenendeviridae</taxon>
        <taxon>Skurskavirinae</taxon>
        <taxon>Pakpunavirus</taxon>
        <taxon>Pakpunavirus CAb02</taxon>
    </lineage>
</organism>
<proteinExistence type="predicted"/>
<accession>A0A0A1IU38</accession>
<dbReference type="EMBL" id="LN610572">
    <property type="protein sequence ID" value="CEF89013.1"/>
    <property type="molecule type" value="Genomic_DNA"/>
</dbReference>
<sequence length="102" mass="11457">MELFDVKKGQVVMVGSLDIDIPRPTFEKTNARMTGVVVDIDEGSMHLNVKVLFDNGAMDWGNASDIKLLHSGPEANKVRKKLAKKVIQKLDDLFDEVYQVVR</sequence>
<gene>
    <name evidence="1" type="primary">ORF84</name>
</gene>
<protein>
    <submittedName>
        <fullName evidence="1">Uncharacterized protein</fullName>
    </submittedName>
</protein>
<dbReference type="GeneID" id="40100358"/>